<feature type="compositionally biased region" description="Polar residues" evidence="1">
    <location>
        <begin position="1"/>
        <end position="18"/>
    </location>
</feature>
<name>A0AAV2Q6U8_MEGNR</name>
<feature type="domain" description="U1-type" evidence="3">
    <location>
        <begin position="1002"/>
        <end position="1036"/>
    </location>
</feature>
<dbReference type="EMBL" id="CAXKWB010003456">
    <property type="protein sequence ID" value="CAL4069308.1"/>
    <property type="molecule type" value="Genomic_DNA"/>
</dbReference>
<gene>
    <name evidence="4" type="ORF">MNOR_LOCUS7729</name>
</gene>
<feature type="domain" description="C2H2-type" evidence="2">
    <location>
        <begin position="1005"/>
        <end position="1029"/>
    </location>
</feature>
<feature type="domain" description="U1-type" evidence="3">
    <location>
        <begin position="577"/>
        <end position="611"/>
    </location>
</feature>
<dbReference type="GO" id="GO:0008270">
    <property type="term" value="F:zinc ion binding"/>
    <property type="evidence" value="ECO:0007669"/>
    <property type="project" value="InterPro"/>
</dbReference>
<evidence type="ECO:0000313" key="5">
    <source>
        <dbReference type="Proteomes" id="UP001497623"/>
    </source>
</evidence>
<sequence>MKSNGLDSNSVKKMNSNRCPGHSHGISYPGHRVNDFATLISSSGSKPASVCDQKRIVNSVENHNYKLPVSYDFSRACDQKNIRLCSKVPTVYQCDTSHADESISYQRNFQYTPKVNDLQLVQFLEGSQQQHSISDQNHKVHPVQVNNAQFMQYQMFEPNQSSDKLVLTHHVPIENQDAFIDDLPVYRRYARSLDSSFPQQDNFPLVNKVCLDQNYNSQVGYPNAYENVISNSRKSFPLCNQNTSKQHLEDQNSCPNTYDNASSKFKKIFPLSNQDKNKHHLGSKINVINFDKRTSPYSRNKNLFSNYHNNEQAEQIISVNNFDRQTSPYEENVNIQNAAHFSFQYEQSHKNGQPFGKKNIDIDSLNIQQQQDRCSNIGITNVYVNNERNSTEYPDENSIYPIRSGAMELNSICSPLALIRQYDQSKLLETPQFNQNLYEEPGNVKYLFNQKITKQSTPYSEMQYANFLCKDHINANATGNSVSIIRDNDYSRTYELPLCHAYAGTQDTASLLRDESVSRTVDSPCSMTLETPASLPYQVKNSCSQSDLLTESSFESNKSSVEQEGNQKIYDKNCNIFFQHSCLICNISFGSVIKYIEHQEDYGHLKKVYSHFKMLESSSFYSSKASIDKEATSKQRSSSVIDVDLYQSIDQNYFETSETNLSSLSFDNEIVNDSEMIPQNSFSNILSGSDSSTEFVNHSVALSNSCLSIKEAYENDSSGYCLFTYPQLETEDSAYLADKSMTDTSVLVSEIDYFPGSVLIVDKSESKRKTVKLASESLLKQLHYSADVSNGSDSTSTEFSFSKEDNNTFGNKSHVSVCKERNYHNSDKEVKLAQEPVYIDDDIKMASAEIIKKENVSSFIMNINKKLICNSTDKSAKFFNGNKKNINGLTLADSSAYFADVSQISQSTEHFKNKTCNLGNILQNYSEDSIKSKQETSFQKGNSLSLLLTDMNISKIGEKLSSLNSNEHTQQISKPSASQDDATSIQQSKIKIMNSNKVATFSGIFICEICNVRCFGYANYQLHLNGEKHNKKVKRYSLCKSNFTNDSNEISIDIARNVKQPSKLQDIHLSYKTCQKAEPLRNTVNSVGFGEKITRDLESDFEQCLDTQSEILEELTIKSTSEANQRNTAVIDKENSFYASSDASTLKDQTLDPSTTDFSIEESSNEHSSYDTLIDGNSVCSVNSPSPAEFMDISALSSLQPEAASTANSRFFMKNSSKMKSVPQIQLRNHRFIDSPNFVGSQVFSGSNRYNYESEINKTIIKTPVEDSEAYVEDSLISSSWLTAASSPLSYSADDLLSKTLLDKEGSTGYHITAPKFLPVSILNDKPRPQLYISSDKHANKTCSFTLKIEGSGNQETWESDSIPHCKENNIATFSKCIPQKHLAENCNISGNNDSYLGNNDDNGCNNVTIFQENEGEMSIQSKCQSHDSIEKDL</sequence>
<dbReference type="InterPro" id="IPR036236">
    <property type="entry name" value="Znf_C2H2_sf"/>
</dbReference>
<dbReference type="SMART" id="SM00451">
    <property type="entry name" value="ZnF_U1"/>
    <property type="match status" value="2"/>
</dbReference>
<accession>A0AAV2Q6U8</accession>
<protein>
    <recommendedName>
        <fullName evidence="6">C2H2-type domain-containing protein</fullName>
    </recommendedName>
</protein>
<proteinExistence type="predicted"/>
<dbReference type="SMART" id="SM00355">
    <property type="entry name" value="ZnF_C2H2"/>
    <property type="match status" value="2"/>
</dbReference>
<dbReference type="Gene3D" id="3.30.160.60">
    <property type="entry name" value="Classic Zinc Finger"/>
    <property type="match status" value="1"/>
</dbReference>
<keyword evidence="5" id="KW-1185">Reference proteome</keyword>
<feature type="domain" description="C2H2-type" evidence="2">
    <location>
        <begin position="580"/>
        <end position="604"/>
    </location>
</feature>
<evidence type="ECO:0000313" key="4">
    <source>
        <dbReference type="EMBL" id="CAL4069308.1"/>
    </source>
</evidence>
<evidence type="ECO:0000256" key="1">
    <source>
        <dbReference type="SAM" id="MobiDB-lite"/>
    </source>
</evidence>
<comment type="caution">
    <text evidence="4">The sequence shown here is derived from an EMBL/GenBank/DDBJ whole genome shotgun (WGS) entry which is preliminary data.</text>
</comment>
<dbReference type="InterPro" id="IPR013087">
    <property type="entry name" value="Znf_C2H2_type"/>
</dbReference>
<evidence type="ECO:0008006" key="6">
    <source>
        <dbReference type="Google" id="ProtNLM"/>
    </source>
</evidence>
<feature type="region of interest" description="Disordered" evidence="1">
    <location>
        <begin position="964"/>
        <end position="983"/>
    </location>
</feature>
<evidence type="ECO:0000259" key="3">
    <source>
        <dbReference type="SMART" id="SM00451"/>
    </source>
</evidence>
<feature type="region of interest" description="Disordered" evidence="1">
    <location>
        <begin position="1"/>
        <end position="26"/>
    </location>
</feature>
<reference evidence="4 5" key="1">
    <citation type="submission" date="2024-05" db="EMBL/GenBank/DDBJ databases">
        <authorList>
            <person name="Wallberg A."/>
        </authorList>
    </citation>
    <scope>NUCLEOTIDE SEQUENCE [LARGE SCALE GENOMIC DNA]</scope>
</reference>
<dbReference type="Proteomes" id="UP001497623">
    <property type="component" value="Unassembled WGS sequence"/>
</dbReference>
<organism evidence="4 5">
    <name type="scientific">Meganyctiphanes norvegica</name>
    <name type="common">Northern krill</name>
    <name type="synonym">Thysanopoda norvegica</name>
    <dbReference type="NCBI Taxonomy" id="48144"/>
    <lineage>
        <taxon>Eukaryota</taxon>
        <taxon>Metazoa</taxon>
        <taxon>Ecdysozoa</taxon>
        <taxon>Arthropoda</taxon>
        <taxon>Crustacea</taxon>
        <taxon>Multicrustacea</taxon>
        <taxon>Malacostraca</taxon>
        <taxon>Eumalacostraca</taxon>
        <taxon>Eucarida</taxon>
        <taxon>Euphausiacea</taxon>
        <taxon>Euphausiidae</taxon>
        <taxon>Meganyctiphanes</taxon>
    </lineage>
</organism>
<dbReference type="SUPFAM" id="SSF57667">
    <property type="entry name" value="beta-beta-alpha zinc fingers"/>
    <property type="match status" value="1"/>
</dbReference>
<evidence type="ECO:0000259" key="2">
    <source>
        <dbReference type="SMART" id="SM00355"/>
    </source>
</evidence>
<dbReference type="GO" id="GO:0003676">
    <property type="term" value="F:nucleic acid binding"/>
    <property type="evidence" value="ECO:0007669"/>
    <property type="project" value="InterPro"/>
</dbReference>
<dbReference type="InterPro" id="IPR003604">
    <property type="entry name" value="Matrin/U1-like-C_Znf_C2H2"/>
</dbReference>